<dbReference type="GO" id="GO:0005829">
    <property type="term" value="C:cytosol"/>
    <property type="evidence" value="ECO:0007669"/>
    <property type="project" value="UniProtKB-SubCell"/>
</dbReference>
<gene>
    <name evidence="23" type="primary">CORO7</name>
    <name evidence="23" type="synonym">LOC102188914</name>
</gene>
<dbReference type="InterPro" id="IPR015505">
    <property type="entry name" value="Coronin"/>
</dbReference>
<dbReference type="STRING" id="9925.ENSCHIP00000006664"/>
<dbReference type="PROSITE" id="PS00678">
    <property type="entry name" value="WD_REPEATS_1"/>
    <property type="match status" value="1"/>
</dbReference>
<feature type="region of interest" description="Disordered" evidence="21">
    <location>
        <begin position="838"/>
        <end position="876"/>
    </location>
</feature>
<dbReference type="GO" id="GO:0005802">
    <property type="term" value="C:trans-Golgi network"/>
    <property type="evidence" value="ECO:0007669"/>
    <property type="project" value="Ensembl"/>
</dbReference>
<dbReference type="GeneTree" id="ENSGT00940000156606"/>
<dbReference type="InterPro" id="IPR015048">
    <property type="entry name" value="DUF1899"/>
</dbReference>
<dbReference type="GO" id="GO:0006895">
    <property type="term" value="P:Golgi to endosome transport"/>
    <property type="evidence" value="ECO:0007669"/>
    <property type="project" value="Ensembl"/>
</dbReference>
<keyword evidence="24" id="KW-1185">Reference proteome</keyword>
<dbReference type="GO" id="GO:0007030">
    <property type="term" value="P:Golgi organization"/>
    <property type="evidence" value="ECO:0007669"/>
    <property type="project" value="Ensembl"/>
</dbReference>
<dbReference type="Pfam" id="PF00400">
    <property type="entry name" value="WD40"/>
    <property type="match status" value="4"/>
</dbReference>
<keyword evidence="14" id="KW-0333">Golgi apparatus</keyword>
<keyword evidence="8" id="KW-1017">Isopeptide bond</keyword>
<keyword evidence="16" id="KW-0009">Actin-binding</keyword>
<dbReference type="Pfam" id="PF16300">
    <property type="entry name" value="WD40_4"/>
    <property type="match status" value="2"/>
</dbReference>
<evidence type="ECO:0000256" key="9">
    <source>
        <dbReference type="ARBA" id="ARBA00022553"/>
    </source>
</evidence>
<comment type="function">
    <text evidence="18">F-actin regulator involved in anterograde Golgi to endosome transport: upon ubiquitination via 'Lys-33'-linked ubiquitin chains by the BCR(KLHL20) E3 ubiquitin ligase complex, interacts with EPS15 and localizes to the trans-Golgi network, where it promotes actin polymerization, thereby facilitating post-Golgi trafficking. May play a role in the maintenance of the Golgi apparatus morphology.</text>
</comment>
<sequence>MNRFKVSKFRHTEARPPRREAWISDIRAGTAPSYGNHIKASCSLIAFNSDRPGVLGIVPLESQGEDKRQVTHLGCHSDLVTDLDFSPFDDFLLATASADRTVKVWRLPASGQALPSGPGLLLGPEDAQVEVLQFHPTADGILLSTAGRAAKVWDATKQQPLTELATHGDLVQGAAWSRDGALLGTTCKVREGPGAQRHLFPQSTPAHENSRDGRLVWTGTQEHLVSTGFNQMREREVKLWDTRLFSTALTSLTLDTSPRSLMPLLDPDSGLLVLAGKGENQLYCYEAAPQQPALSPVTQCLLESALRGAALVPRRALAVMSCEVLRVLQLSDTAIMPISYHIPRKTMEFHEDLFPDTAGCVPASDPSTWWAGSDQQVQRVSLHPARRAHPSFTSCLALPAEPTPATARPAGTPEGFSSPPSSLTSPSTPSSLGPSLTSTSGIGTSPSQRSLQSLLGPSSKFRHAQGTVLHRDNHITNLKGLNLTTPGESDGFCANQLRVAVPLLSSGGQVAVLELRKPGRLPDTALPTLQNGVAVTDLAWDPFDPYRLAVAGEDARIRLWRVPPEGLQEVLTTPEAVLTGHTEKIYSLRFHPLAADILASSSYDLTIRIWDLKVGAERLRLQGHRDQIFGLAWSPNGQQLATVCKDGRLRIYEPRGSPEPLQEGPGPEGARGARVVWVCDGHYLLVSGFDSRSERQLLLYSAKALAGGPSAVLGLDVAPSTLLPSYDPDTSLVLLTGKGDTRVFLYELLPEAPFFLECNSFTSPDPHKGFILLPKTECDVREVEFARCLRLRQTSLEPVAFRLPRVRKEFFQDDVFPDTTMSWEPALSAEAWLGGANGTPQLLSLQPPGMTPVSQAPREAPARRAPSSVYLEEKSDQQKKEELLSAMVAKLGNREDPLPQDSFEGVDEDEWVSGLVVGPASCPVPPRLTPAACSPMPASWALPTPLPASWFISPGLACAPAASSLTLHCHLQESLVPPCTSHLSLKLEATSWPWHTSSQKPWLPLSLGHFHGLWALLQSPWIVCISALSGTGRFASLPASMRSQGHGVGRGEGSGACPWAGSGLPVPPSSDLGWSQLGLASLSTFSYHMPSHLACCPSSGQGSRGLAPPPGHLEQLQPQGSGTSHPASQT</sequence>
<evidence type="ECO:0000256" key="1">
    <source>
        <dbReference type="ARBA" id="ARBA00004394"/>
    </source>
</evidence>
<feature type="repeat" description="WD" evidence="19">
    <location>
        <begin position="73"/>
        <end position="107"/>
    </location>
</feature>
<dbReference type="GO" id="GO:0015031">
    <property type="term" value="P:protein transport"/>
    <property type="evidence" value="ECO:0007669"/>
    <property type="project" value="UniProtKB-KW"/>
</dbReference>
<dbReference type="Gene3D" id="2.130.10.10">
    <property type="entry name" value="YVTN repeat-like/Quinoprotein amine dehydrogenase"/>
    <property type="match status" value="2"/>
</dbReference>
<dbReference type="GO" id="GO:0031410">
    <property type="term" value="C:cytoplasmic vesicle"/>
    <property type="evidence" value="ECO:0007669"/>
    <property type="project" value="UniProtKB-SubCell"/>
</dbReference>
<dbReference type="GO" id="GO:0030041">
    <property type="term" value="P:actin filament polymerization"/>
    <property type="evidence" value="ECO:0007669"/>
    <property type="project" value="Ensembl"/>
</dbReference>
<dbReference type="Bgee" id="ENSCHIG00000010358">
    <property type="expression patterns" value="Expressed in thymus and 17 other cell types or tissues"/>
</dbReference>
<evidence type="ECO:0000256" key="15">
    <source>
        <dbReference type="ARBA" id="ARBA00023136"/>
    </source>
</evidence>
<name>A0A452E3T5_CAPHI</name>
<feature type="region of interest" description="Disordered" evidence="21">
    <location>
        <begin position="395"/>
        <end position="453"/>
    </location>
</feature>
<dbReference type="PROSITE" id="PS50294">
    <property type="entry name" value="WD_REPEATS_REGION"/>
    <property type="match status" value="3"/>
</dbReference>
<dbReference type="GO" id="GO:0035332">
    <property type="term" value="P:positive regulation of hippo signaling"/>
    <property type="evidence" value="ECO:0007669"/>
    <property type="project" value="Ensembl"/>
</dbReference>
<dbReference type="GO" id="GO:0000139">
    <property type="term" value="C:Golgi membrane"/>
    <property type="evidence" value="ECO:0007669"/>
    <property type="project" value="UniProtKB-SubCell"/>
</dbReference>
<dbReference type="PANTHER" id="PTHR10856:SF20">
    <property type="entry name" value="CORONIN-7"/>
    <property type="match status" value="1"/>
</dbReference>
<evidence type="ECO:0000256" key="5">
    <source>
        <dbReference type="ARBA" id="ARBA00009482"/>
    </source>
</evidence>
<keyword evidence="15" id="KW-0472">Membrane</keyword>
<dbReference type="SMART" id="SM00320">
    <property type="entry name" value="WD40"/>
    <property type="match status" value="7"/>
</dbReference>
<evidence type="ECO:0000256" key="12">
    <source>
        <dbReference type="ARBA" id="ARBA00022843"/>
    </source>
</evidence>
<keyword evidence="6" id="KW-0813">Transport</keyword>
<keyword evidence="13" id="KW-0653">Protein transport</keyword>
<dbReference type="Ensembl" id="ENSCHIT00000014395.1">
    <property type="protein sequence ID" value="ENSCHIP00000006664.1"/>
    <property type="gene ID" value="ENSCHIG00000010358.1"/>
</dbReference>
<evidence type="ECO:0000256" key="14">
    <source>
        <dbReference type="ARBA" id="ARBA00023034"/>
    </source>
</evidence>
<feature type="repeat" description="WD" evidence="19">
    <location>
        <begin position="578"/>
        <end position="620"/>
    </location>
</feature>
<proteinExistence type="inferred from homology"/>
<evidence type="ECO:0000313" key="23">
    <source>
        <dbReference type="Ensembl" id="ENSCHIP00000006664.1"/>
    </source>
</evidence>
<dbReference type="Proteomes" id="UP000291000">
    <property type="component" value="Chromosome 25"/>
</dbReference>
<feature type="compositionally biased region" description="Low complexity" evidence="21">
    <location>
        <begin position="856"/>
        <end position="866"/>
    </location>
</feature>
<evidence type="ECO:0000256" key="7">
    <source>
        <dbReference type="ARBA" id="ARBA00022490"/>
    </source>
</evidence>
<evidence type="ECO:0000256" key="10">
    <source>
        <dbReference type="ARBA" id="ARBA00022574"/>
    </source>
</evidence>
<feature type="region of interest" description="Disordered" evidence="21">
    <location>
        <begin position="1098"/>
        <end position="1130"/>
    </location>
</feature>
<dbReference type="PANTHER" id="PTHR10856">
    <property type="entry name" value="CORONIN"/>
    <property type="match status" value="1"/>
</dbReference>
<evidence type="ECO:0000256" key="16">
    <source>
        <dbReference type="ARBA" id="ARBA00023203"/>
    </source>
</evidence>
<dbReference type="SMART" id="SM01166">
    <property type="entry name" value="DUF1899"/>
    <property type="match status" value="2"/>
</dbReference>
<keyword evidence="12" id="KW-0832">Ubl conjugation</keyword>
<feature type="domain" description="DUF1899" evidence="22">
    <location>
        <begin position="454"/>
        <end position="519"/>
    </location>
</feature>
<evidence type="ECO:0000256" key="6">
    <source>
        <dbReference type="ARBA" id="ARBA00022448"/>
    </source>
</evidence>
<evidence type="ECO:0000256" key="19">
    <source>
        <dbReference type="PROSITE-ProRule" id="PRU00221"/>
    </source>
</evidence>
<keyword evidence="10 19" id="KW-0853">WD repeat</keyword>
<organism evidence="23 24">
    <name type="scientific">Capra hircus</name>
    <name type="common">Goat</name>
    <dbReference type="NCBI Taxonomy" id="9925"/>
    <lineage>
        <taxon>Eukaryota</taxon>
        <taxon>Metazoa</taxon>
        <taxon>Chordata</taxon>
        <taxon>Craniata</taxon>
        <taxon>Vertebrata</taxon>
        <taxon>Euteleostomi</taxon>
        <taxon>Mammalia</taxon>
        <taxon>Eutheria</taxon>
        <taxon>Laurasiatheria</taxon>
        <taxon>Artiodactyla</taxon>
        <taxon>Ruminantia</taxon>
        <taxon>Pecora</taxon>
        <taxon>Bovidae</taxon>
        <taxon>Caprinae</taxon>
        <taxon>Capra</taxon>
    </lineage>
</organism>
<dbReference type="AlphaFoldDB" id="A0A452E3T5"/>
<keyword evidence="9" id="KW-0597">Phosphoprotein</keyword>
<dbReference type="SMART" id="SM01167">
    <property type="entry name" value="DUF1900"/>
    <property type="match status" value="2"/>
</dbReference>
<reference evidence="23" key="3">
    <citation type="submission" date="2025-09" db="UniProtKB">
        <authorList>
            <consortium name="Ensembl"/>
        </authorList>
    </citation>
    <scope>IDENTIFICATION</scope>
</reference>
<dbReference type="InterPro" id="IPR001680">
    <property type="entry name" value="WD40_rpt"/>
</dbReference>
<dbReference type="PROSITE" id="PS50082">
    <property type="entry name" value="WD_REPEATS_2"/>
    <property type="match status" value="3"/>
</dbReference>
<keyword evidence="7" id="KW-0963">Cytoplasm</keyword>
<keyword evidence="11 20" id="KW-0677">Repeat</keyword>
<evidence type="ECO:0000256" key="18">
    <source>
        <dbReference type="ARBA" id="ARBA00024838"/>
    </source>
</evidence>
<evidence type="ECO:0000256" key="3">
    <source>
        <dbReference type="ARBA" id="ARBA00004541"/>
    </source>
</evidence>
<feature type="repeat" description="WD" evidence="19">
    <location>
        <begin position="621"/>
        <end position="653"/>
    </location>
</feature>
<dbReference type="InterPro" id="IPR019775">
    <property type="entry name" value="WD40_repeat_CS"/>
</dbReference>
<evidence type="ECO:0000256" key="21">
    <source>
        <dbReference type="SAM" id="MobiDB-lite"/>
    </source>
</evidence>
<evidence type="ECO:0000256" key="17">
    <source>
        <dbReference type="ARBA" id="ARBA00023329"/>
    </source>
</evidence>
<dbReference type="FunFam" id="2.130.10.10:FF:000076">
    <property type="entry name" value="Coronin"/>
    <property type="match status" value="1"/>
</dbReference>
<evidence type="ECO:0000256" key="20">
    <source>
        <dbReference type="RuleBase" id="RU280818"/>
    </source>
</evidence>
<evidence type="ECO:0000313" key="24">
    <source>
        <dbReference type="Proteomes" id="UP000291000"/>
    </source>
</evidence>
<reference evidence="23" key="2">
    <citation type="submission" date="2025-08" db="UniProtKB">
        <authorList>
            <consortium name="Ensembl"/>
        </authorList>
    </citation>
    <scope>IDENTIFICATION</scope>
</reference>
<dbReference type="SUPFAM" id="SSF50998">
    <property type="entry name" value="Quinoprotein alcohol dehydrogenase-like"/>
    <property type="match status" value="1"/>
</dbReference>
<evidence type="ECO:0000256" key="11">
    <source>
        <dbReference type="ARBA" id="ARBA00022737"/>
    </source>
</evidence>
<dbReference type="Pfam" id="PF08953">
    <property type="entry name" value="DUF1899"/>
    <property type="match status" value="2"/>
</dbReference>
<dbReference type="GO" id="GO:0003779">
    <property type="term" value="F:actin binding"/>
    <property type="evidence" value="ECO:0007669"/>
    <property type="project" value="UniProtKB-KW"/>
</dbReference>
<dbReference type="EMBL" id="LWLT01000031">
    <property type="status" value="NOT_ANNOTATED_CDS"/>
    <property type="molecule type" value="Genomic_DNA"/>
</dbReference>
<evidence type="ECO:0000256" key="2">
    <source>
        <dbReference type="ARBA" id="ARBA00004514"/>
    </source>
</evidence>
<evidence type="ECO:0000256" key="13">
    <source>
        <dbReference type="ARBA" id="ARBA00022927"/>
    </source>
</evidence>
<comment type="subcellular location">
    <subcellularLocation>
        <location evidence="2">Cytoplasm</location>
        <location evidence="2">Cytosol</location>
    </subcellularLocation>
    <subcellularLocation>
        <location evidence="3">Cytoplasmic vesicle</location>
    </subcellularLocation>
    <subcellularLocation>
        <location evidence="1">Golgi apparatus membrane</location>
    </subcellularLocation>
    <subcellularLocation>
        <location evidence="4">Golgi apparatus</location>
        <location evidence="4">trans-Golgi network</location>
    </subcellularLocation>
</comment>
<evidence type="ECO:0000256" key="8">
    <source>
        <dbReference type="ARBA" id="ARBA00022499"/>
    </source>
</evidence>
<dbReference type="InterPro" id="IPR011047">
    <property type="entry name" value="Quinoprotein_ADH-like_sf"/>
</dbReference>
<comment type="similarity">
    <text evidence="5 20">Belongs to the WD repeat coronin family.</text>
</comment>
<dbReference type="GO" id="GO:0016477">
    <property type="term" value="P:cell migration"/>
    <property type="evidence" value="ECO:0007669"/>
    <property type="project" value="Ensembl"/>
</dbReference>
<accession>A0A452E3T5</accession>
<keyword evidence="17" id="KW-0968">Cytoplasmic vesicle</keyword>
<evidence type="ECO:0000256" key="4">
    <source>
        <dbReference type="ARBA" id="ARBA00004601"/>
    </source>
</evidence>
<dbReference type="GO" id="GO:0030010">
    <property type="term" value="P:establishment of cell polarity"/>
    <property type="evidence" value="ECO:0007669"/>
    <property type="project" value="Ensembl"/>
</dbReference>
<dbReference type="FunFam" id="2.130.10.10:FF:000310">
    <property type="entry name" value="Coronin"/>
    <property type="match status" value="1"/>
</dbReference>
<feature type="domain" description="DUF1899" evidence="22">
    <location>
        <begin position="3"/>
        <end position="64"/>
    </location>
</feature>
<protein>
    <recommendedName>
        <fullName evidence="20">Coronin</fullName>
    </recommendedName>
</protein>
<feature type="compositionally biased region" description="Polar residues" evidence="21">
    <location>
        <begin position="1116"/>
        <end position="1130"/>
    </location>
</feature>
<dbReference type="InterPro" id="IPR015943">
    <property type="entry name" value="WD40/YVTN_repeat-like_dom_sf"/>
</dbReference>
<evidence type="ECO:0000259" key="22">
    <source>
        <dbReference type="SMART" id="SM01166"/>
    </source>
</evidence>
<feature type="compositionally biased region" description="Low complexity" evidence="21">
    <location>
        <begin position="396"/>
        <end position="447"/>
    </location>
</feature>
<reference evidence="23 24" key="1">
    <citation type="submission" date="2016-04" db="EMBL/GenBank/DDBJ databases">
        <title>Polished mammalian reference genomes with single-molecule sequencing and chromosome conformation capture applied to the Capra hircus genome.</title>
        <authorList>
            <person name="Bickhart D.M."/>
            <person name="Koren S."/>
            <person name="Rosen B."/>
            <person name="Hastie A."/>
            <person name="Liachko I."/>
            <person name="Sullivan S.T."/>
            <person name="Burton J."/>
            <person name="Sayre B.L."/>
            <person name="Huson H.J."/>
            <person name="Lee J."/>
            <person name="Lam E."/>
            <person name="Kelley C.M."/>
            <person name="Hutchison J.L."/>
            <person name="Zhou Y."/>
            <person name="Sun J."/>
            <person name="Crisa A."/>
            <person name="Schwartz J.C."/>
            <person name="Hammond J.A."/>
            <person name="Schroeder S.G."/>
            <person name="Liu G.E."/>
            <person name="Dunham M."/>
            <person name="Shendure J."/>
            <person name="Sonstegard T.S."/>
            <person name="Phillippy A.M."/>
            <person name="Van Tassell C.P."/>
            <person name="Smith T.P."/>
        </authorList>
    </citation>
    <scope>NUCLEOTIDE SEQUENCE [LARGE SCALE GENOMIC DNA]</scope>
</reference>